<comment type="caution">
    <text evidence="1">The sequence shown here is derived from an EMBL/GenBank/DDBJ whole genome shotgun (WGS) entry which is preliminary data.</text>
</comment>
<evidence type="ECO:0000313" key="1">
    <source>
        <dbReference type="EMBL" id="GFY38339.1"/>
    </source>
</evidence>
<proteinExistence type="predicted"/>
<dbReference type="Proteomes" id="UP000886998">
    <property type="component" value="Unassembled WGS sequence"/>
</dbReference>
<name>A0A8X6WQ63_9ARAC</name>
<organism evidence="1 2">
    <name type="scientific">Trichonephila inaurata madagascariensis</name>
    <dbReference type="NCBI Taxonomy" id="2747483"/>
    <lineage>
        <taxon>Eukaryota</taxon>
        <taxon>Metazoa</taxon>
        <taxon>Ecdysozoa</taxon>
        <taxon>Arthropoda</taxon>
        <taxon>Chelicerata</taxon>
        <taxon>Arachnida</taxon>
        <taxon>Araneae</taxon>
        <taxon>Araneomorphae</taxon>
        <taxon>Entelegynae</taxon>
        <taxon>Araneoidea</taxon>
        <taxon>Nephilidae</taxon>
        <taxon>Trichonephila</taxon>
        <taxon>Trichonephila inaurata</taxon>
    </lineage>
</organism>
<dbReference type="EMBL" id="BMAV01000798">
    <property type="protein sequence ID" value="GFY38339.1"/>
    <property type="molecule type" value="Genomic_DNA"/>
</dbReference>
<accession>A0A8X6WQ63</accession>
<reference evidence="1" key="1">
    <citation type="submission" date="2020-08" db="EMBL/GenBank/DDBJ databases">
        <title>Multicomponent nature underlies the extraordinary mechanical properties of spider dragline silk.</title>
        <authorList>
            <person name="Kono N."/>
            <person name="Nakamura H."/>
            <person name="Mori M."/>
            <person name="Yoshida Y."/>
            <person name="Ohtoshi R."/>
            <person name="Malay A.D."/>
            <person name="Moran D.A.P."/>
            <person name="Tomita M."/>
            <person name="Numata K."/>
            <person name="Arakawa K."/>
        </authorList>
    </citation>
    <scope>NUCLEOTIDE SEQUENCE</scope>
</reference>
<protein>
    <submittedName>
        <fullName evidence="1">Uncharacterized protein</fullName>
    </submittedName>
</protein>
<sequence>MGHKGNLPVRRADSHLCSLTIISPKEINFKQVPWNLLELCLSALDCLYLILDKPLISTNALRSRNSIPYLAEAMKKPNL</sequence>
<evidence type="ECO:0000313" key="2">
    <source>
        <dbReference type="Proteomes" id="UP000886998"/>
    </source>
</evidence>
<gene>
    <name evidence="1" type="ORF">TNIN_360221</name>
</gene>
<dbReference type="AlphaFoldDB" id="A0A8X6WQ63"/>
<keyword evidence="2" id="KW-1185">Reference proteome</keyword>